<reference evidence="4" key="1">
    <citation type="journal article" date="2021" name="Nat. Commun.">
        <title>Genomic analyses provide insights into spinach domestication and the genetic basis of agronomic traits.</title>
        <authorList>
            <person name="Cai X."/>
            <person name="Sun X."/>
            <person name="Xu C."/>
            <person name="Sun H."/>
            <person name="Wang X."/>
            <person name="Ge C."/>
            <person name="Zhang Z."/>
            <person name="Wang Q."/>
            <person name="Fei Z."/>
            <person name="Jiao C."/>
            <person name="Wang Q."/>
        </authorList>
    </citation>
    <scope>NUCLEOTIDE SEQUENCE [LARGE SCALE GENOMIC DNA]</scope>
    <source>
        <strain evidence="4">cv. Varoflay</strain>
    </source>
</reference>
<dbReference type="GeneID" id="110774720"/>
<dbReference type="GO" id="GO:0032259">
    <property type="term" value="P:methylation"/>
    <property type="evidence" value="ECO:0007669"/>
    <property type="project" value="UniProtKB-KW"/>
</dbReference>
<evidence type="ECO:0000313" key="5">
    <source>
        <dbReference type="RefSeq" id="XP_021834979.2"/>
    </source>
</evidence>
<dbReference type="NCBIfam" id="TIGR00027">
    <property type="entry name" value="mthyl_TIGR00027"/>
    <property type="match status" value="1"/>
</dbReference>
<keyword evidence="3" id="KW-0808">Transferase</keyword>
<dbReference type="AlphaFoldDB" id="A0A9R0HRA4"/>
<accession>A0A9R0HRA4</accession>
<dbReference type="RefSeq" id="XP_021834979.2">
    <property type="nucleotide sequence ID" value="XM_021979287.2"/>
</dbReference>
<evidence type="ECO:0000256" key="2">
    <source>
        <dbReference type="ARBA" id="ARBA00022603"/>
    </source>
</evidence>
<dbReference type="PANTHER" id="PTHR43619:SF2">
    <property type="entry name" value="S-ADENOSYL-L-METHIONINE-DEPENDENT METHYLTRANSFERASES SUPERFAMILY PROTEIN"/>
    <property type="match status" value="1"/>
</dbReference>
<name>A0A9R0HRA4_SPIOL</name>
<proteinExistence type="inferred from homology"/>
<dbReference type="Gene3D" id="3.40.50.150">
    <property type="entry name" value="Vaccinia Virus protein VP39"/>
    <property type="match status" value="1"/>
</dbReference>
<dbReference type="KEGG" id="soe:110774720"/>
<sequence length="308" mass="35350">MKACLRHVSTIATFVHCQYKLKKRKNICMVAANLSNDDDPFLQAALHSATLRFQETHRPDPLFHDPYVACLVPANTSVYMKQHSHPYCVATRFIDDKLLQTLRNDDELKQVVLLTDGADTRVYRLTWPSSTLIFDISPDIIYSEVSQKLRDIGAQISRSCLLLHVSLESSNIQEVLRKKGFNGNRPSIWSLQGLPLLTLASFEDVLSIVSSLATKGSLVIGEVPTELELTTDQEERMHKLFMRHGFQIHVIDYEDVARSFGRDLSRESYNRVLFVAEHLRFSDDQVEMWRSEFQRTEEDGDEEGFEDL</sequence>
<dbReference type="Proteomes" id="UP000813463">
    <property type="component" value="Chromosome 6"/>
</dbReference>
<dbReference type="PANTHER" id="PTHR43619">
    <property type="entry name" value="S-ADENOSYL-L-METHIONINE-DEPENDENT METHYLTRANSFERASE YKTD-RELATED"/>
    <property type="match status" value="1"/>
</dbReference>
<dbReference type="GO" id="GO:0008168">
    <property type="term" value="F:methyltransferase activity"/>
    <property type="evidence" value="ECO:0007669"/>
    <property type="project" value="UniProtKB-KW"/>
</dbReference>
<evidence type="ECO:0000256" key="3">
    <source>
        <dbReference type="ARBA" id="ARBA00022679"/>
    </source>
</evidence>
<keyword evidence="2" id="KW-0489">Methyltransferase</keyword>
<dbReference type="InterPro" id="IPR011610">
    <property type="entry name" value="SAM_mthyl_Trfase_ML2640-like"/>
</dbReference>
<evidence type="ECO:0000256" key="1">
    <source>
        <dbReference type="ARBA" id="ARBA00008138"/>
    </source>
</evidence>
<gene>
    <name evidence="5" type="primary">LOC110774720</name>
</gene>
<dbReference type="Pfam" id="PF04072">
    <property type="entry name" value="LCM"/>
    <property type="match status" value="1"/>
</dbReference>
<evidence type="ECO:0000313" key="4">
    <source>
        <dbReference type="Proteomes" id="UP000813463"/>
    </source>
</evidence>
<organism evidence="4 5">
    <name type="scientific">Spinacia oleracea</name>
    <name type="common">Spinach</name>
    <dbReference type="NCBI Taxonomy" id="3562"/>
    <lineage>
        <taxon>Eukaryota</taxon>
        <taxon>Viridiplantae</taxon>
        <taxon>Streptophyta</taxon>
        <taxon>Embryophyta</taxon>
        <taxon>Tracheophyta</taxon>
        <taxon>Spermatophyta</taxon>
        <taxon>Magnoliopsida</taxon>
        <taxon>eudicotyledons</taxon>
        <taxon>Gunneridae</taxon>
        <taxon>Pentapetalae</taxon>
        <taxon>Caryophyllales</taxon>
        <taxon>Chenopodiaceae</taxon>
        <taxon>Chenopodioideae</taxon>
        <taxon>Anserineae</taxon>
        <taxon>Spinacia</taxon>
    </lineage>
</organism>
<reference evidence="5" key="2">
    <citation type="submission" date="2025-08" db="UniProtKB">
        <authorList>
            <consortium name="RefSeq"/>
        </authorList>
    </citation>
    <scope>IDENTIFICATION</scope>
    <source>
        <tissue evidence="5">Leaf</tissue>
    </source>
</reference>
<dbReference type="InterPro" id="IPR007213">
    <property type="entry name" value="Ppm1/Ppm2/Tcmp"/>
</dbReference>
<dbReference type="SUPFAM" id="SSF53335">
    <property type="entry name" value="S-adenosyl-L-methionine-dependent methyltransferases"/>
    <property type="match status" value="1"/>
</dbReference>
<comment type="similarity">
    <text evidence="1">Belongs to the UPF0677 family.</text>
</comment>
<protein>
    <submittedName>
        <fullName evidence="5">O-methyltransferase 1, chloroplastic</fullName>
    </submittedName>
</protein>
<dbReference type="InterPro" id="IPR029063">
    <property type="entry name" value="SAM-dependent_MTases_sf"/>
</dbReference>
<keyword evidence="4" id="KW-1185">Reference proteome</keyword>